<dbReference type="EMBL" id="ML208624">
    <property type="protein sequence ID" value="TFK61864.1"/>
    <property type="molecule type" value="Genomic_DNA"/>
</dbReference>
<gene>
    <name evidence="1" type="ORF">BDN72DRAFT_849336</name>
</gene>
<proteinExistence type="predicted"/>
<accession>A0ACD3A962</accession>
<sequence length="391" mass="43468">MNSLHTQPLIHAPIDTKIRLAILSTALVDALGGPVEFRGRFSFPLVTTMIPNRTFGLQPGVWTDDTSMTLCLARSLATYKKTNDDSSERGGFNEEDQMEAYLSWYGRGVLSATGNCFDIGNTTRHALDTYADEQDPKEALKAIHKSLSADRCGGNGSLMRVVPIGLAYWKDESAVVEYGRRSSATTHPNELCMEVCAFWSSVIAKVMRENVKGGEFTKLDLLEYISAYPFQNSLLVKALTLPSALVGQIPKDSMIEREEYYRSHHPLLRIVIQTQSQSDTKPQPILPPVKDVPSSGYVFHTLTAALYCFFATKSFEEGAVMVVNLGDDADTVGAVYAGLAGTWYAHDANADKDSLFWSERVWEWRSDLVKRDLVMEVAEELVQFAARINKD</sequence>
<dbReference type="Proteomes" id="UP000308600">
    <property type="component" value="Unassembled WGS sequence"/>
</dbReference>
<evidence type="ECO:0000313" key="1">
    <source>
        <dbReference type="EMBL" id="TFK61864.1"/>
    </source>
</evidence>
<name>A0ACD3A962_9AGAR</name>
<organism evidence="1 2">
    <name type="scientific">Pluteus cervinus</name>
    <dbReference type="NCBI Taxonomy" id="181527"/>
    <lineage>
        <taxon>Eukaryota</taxon>
        <taxon>Fungi</taxon>
        <taxon>Dikarya</taxon>
        <taxon>Basidiomycota</taxon>
        <taxon>Agaricomycotina</taxon>
        <taxon>Agaricomycetes</taxon>
        <taxon>Agaricomycetidae</taxon>
        <taxon>Agaricales</taxon>
        <taxon>Pluteineae</taxon>
        <taxon>Pluteaceae</taxon>
        <taxon>Pluteus</taxon>
    </lineage>
</organism>
<evidence type="ECO:0000313" key="2">
    <source>
        <dbReference type="Proteomes" id="UP000308600"/>
    </source>
</evidence>
<reference evidence="1 2" key="1">
    <citation type="journal article" date="2019" name="Nat. Ecol. Evol.">
        <title>Megaphylogeny resolves global patterns of mushroom evolution.</title>
        <authorList>
            <person name="Varga T."/>
            <person name="Krizsan K."/>
            <person name="Foldi C."/>
            <person name="Dima B."/>
            <person name="Sanchez-Garcia M."/>
            <person name="Sanchez-Ramirez S."/>
            <person name="Szollosi G.J."/>
            <person name="Szarkandi J.G."/>
            <person name="Papp V."/>
            <person name="Albert L."/>
            <person name="Andreopoulos W."/>
            <person name="Angelini C."/>
            <person name="Antonin V."/>
            <person name="Barry K.W."/>
            <person name="Bougher N.L."/>
            <person name="Buchanan P."/>
            <person name="Buyck B."/>
            <person name="Bense V."/>
            <person name="Catcheside P."/>
            <person name="Chovatia M."/>
            <person name="Cooper J."/>
            <person name="Damon W."/>
            <person name="Desjardin D."/>
            <person name="Finy P."/>
            <person name="Geml J."/>
            <person name="Haridas S."/>
            <person name="Hughes K."/>
            <person name="Justo A."/>
            <person name="Karasinski D."/>
            <person name="Kautmanova I."/>
            <person name="Kiss B."/>
            <person name="Kocsube S."/>
            <person name="Kotiranta H."/>
            <person name="LaButti K.M."/>
            <person name="Lechner B.E."/>
            <person name="Liimatainen K."/>
            <person name="Lipzen A."/>
            <person name="Lukacs Z."/>
            <person name="Mihaltcheva S."/>
            <person name="Morgado L.N."/>
            <person name="Niskanen T."/>
            <person name="Noordeloos M.E."/>
            <person name="Ohm R.A."/>
            <person name="Ortiz-Santana B."/>
            <person name="Ovrebo C."/>
            <person name="Racz N."/>
            <person name="Riley R."/>
            <person name="Savchenko A."/>
            <person name="Shiryaev A."/>
            <person name="Soop K."/>
            <person name="Spirin V."/>
            <person name="Szebenyi C."/>
            <person name="Tomsovsky M."/>
            <person name="Tulloss R.E."/>
            <person name="Uehling J."/>
            <person name="Grigoriev I.V."/>
            <person name="Vagvolgyi C."/>
            <person name="Papp T."/>
            <person name="Martin F.M."/>
            <person name="Miettinen O."/>
            <person name="Hibbett D.S."/>
            <person name="Nagy L.G."/>
        </authorList>
    </citation>
    <scope>NUCLEOTIDE SEQUENCE [LARGE SCALE GENOMIC DNA]</scope>
    <source>
        <strain evidence="1 2">NL-1719</strain>
    </source>
</reference>
<protein>
    <submittedName>
        <fullName evidence="1">ADP-ribosylglycohydrolase</fullName>
    </submittedName>
</protein>
<keyword evidence="2" id="KW-1185">Reference proteome</keyword>